<proteinExistence type="predicted"/>
<dbReference type="Proteomes" id="UP000186108">
    <property type="component" value="Chromosome"/>
</dbReference>
<reference evidence="1 2" key="1">
    <citation type="submission" date="2014-07" db="EMBL/GenBank/DDBJ databases">
        <authorList>
            <person name="Zhang J.E."/>
            <person name="Yang H."/>
            <person name="Guo J."/>
            <person name="Deng Z."/>
            <person name="Luo H."/>
            <person name="Luo M."/>
            <person name="Zhao B."/>
        </authorList>
    </citation>
    <scope>NUCLEOTIDE SEQUENCE [LARGE SCALE GENOMIC DNA]</scope>
    <source>
        <strain evidence="1 2">1CP</strain>
    </source>
</reference>
<protein>
    <submittedName>
        <fullName evidence="1">Uncharacterized protein</fullName>
    </submittedName>
</protein>
<sequence>MPATQTEHRRDTHDDGVNAADEKTMLKFAQTWQPCGGADEQILSEFVVTDAFCYVKLPNTIPHWCRDWT</sequence>
<evidence type="ECO:0000313" key="2">
    <source>
        <dbReference type="Proteomes" id="UP000186108"/>
    </source>
</evidence>
<organism evidence="1 2">
    <name type="scientific">Rhodococcus opacus</name>
    <name type="common">Nocardia opaca</name>
    <dbReference type="NCBI Taxonomy" id="37919"/>
    <lineage>
        <taxon>Bacteria</taxon>
        <taxon>Bacillati</taxon>
        <taxon>Actinomycetota</taxon>
        <taxon>Actinomycetes</taxon>
        <taxon>Mycobacteriales</taxon>
        <taxon>Nocardiaceae</taxon>
        <taxon>Rhodococcus</taxon>
    </lineage>
</organism>
<gene>
    <name evidence="1" type="ORF">R1CP_19675</name>
</gene>
<dbReference type="AlphaFoldDB" id="A0A1B1K7M6"/>
<dbReference type="RefSeq" id="WP_065491325.1">
    <property type="nucleotide sequence ID" value="NZ_CP009111.1"/>
</dbReference>
<dbReference type="EMBL" id="CP009111">
    <property type="protein sequence ID" value="ANS28617.1"/>
    <property type="molecule type" value="Genomic_DNA"/>
</dbReference>
<evidence type="ECO:0000313" key="1">
    <source>
        <dbReference type="EMBL" id="ANS28617.1"/>
    </source>
</evidence>
<accession>A0A1B1K7M6</accession>
<name>A0A1B1K7M6_RHOOP</name>